<dbReference type="EMBL" id="KN822942">
    <property type="protein sequence ID" value="KIO34715.1"/>
    <property type="molecule type" value="Genomic_DNA"/>
</dbReference>
<reference evidence="1 2" key="1">
    <citation type="submission" date="2014-04" db="EMBL/GenBank/DDBJ databases">
        <authorList>
            <consortium name="DOE Joint Genome Institute"/>
            <person name="Kuo A."/>
            <person name="Girlanda M."/>
            <person name="Perotto S."/>
            <person name="Kohler A."/>
            <person name="Nagy L.G."/>
            <person name="Floudas D."/>
            <person name="Copeland A."/>
            <person name="Barry K.W."/>
            <person name="Cichocki N."/>
            <person name="Veneault-Fourrey C."/>
            <person name="LaButti K."/>
            <person name="Lindquist E.A."/>
            <person name="Lipzen A."/>
            <person name="Lundell T."/>
            <person name="Morin E."/>
            <person name="Murat C."/>
            <person name="Sun H."/>
            <person name="Tunlid A."/>
            <person name="Henrissat B."/>
            <person name="Grigoriev I.V."/>
            <person name="Hibbett D.S."/>
            <person name="Martin F."/>
            <person name="Nordberg H.P."/>
            <person name="Cantor M.N."/>
            <person name="Hua S.X."/>
        </authorList>
    </citation>
    <scope>NUCLEOTIDE SEQUENCE [LARGE SCALE GENOMIC DNA]</scope>
    <source>
        <strain evidence="1 2">MUT 4182</strain>
    </source>
</reference>
<evidence type="ECO:0000313" key="1">
    <source>
        <dbReference type="EMBL" id="KIO34715.1"/>
    </source>
</evidence>
<protein>
    <submittedName>
        <fullName evidence="1">Uncharacterized protein</fullName>
    </submittedName>
</protein>
<reference evidence="2" key="2">
    <citation type="submission" date="2015-01" db="EMBL/GenBank/DDBJ databases">
        <title>Evolutionary Origins and Diversification of the Mycorrhizal Mutualists.</title>
        <authorList>
            <consortium name="DOE Joint Genome Institute"/>
            <consortium name="Mycorrhizal Genomics Consortium"/>
            <person name="Kohler A."/>
            <person name="Kuo A."/>
            <person name="Nagy L.G."/>
            <person name="Floudas D."/>
            <person name="Copeland A."/>
            <person name="Barry K.W."/>
            <person name="Cichocki N."/>
            <person name="Veneault-Fourrey C."/>
            <person name="LaButti K."/>
            <person name="Lindquist E.A."/>
            <person name="Lipzen A."/>
            <person name="Lundell T."/>
            <person name="Morin E."/>
            <person name="Murat C."/>
            <person name="Riley R."/>
            <person name="Ohm R."/>
            <person name="Sun H."/>
            <person name="Tunlid A."/>
            <person name="Henrissat B."/>
            <person name="Grigoriev I.V."/>
            <person name="Hibbett D.S."/>
            <person name="Martin F."/>
        </authorList>
    </citation>
    <scope>NUCLEOTIDE SEQUENCE [LARGE SCALE GENOMIC DNA]</scope>
    <source>
        <strain evidence="2">MUT 4182</strain>
    </source>
</reference>
<gene>
    <name evidence="1" type="ORF">M407DRAFT_240532</name>
</gene>
<name>A0A0C3QNE3_9AGAM</name>
<organism evidence="1 2">
    <name type="scientific">Tulasnella calospora MUT 4182</name>
    <dbReference type="NCBI Taxonomy" id="1051891"/>
    <lineage>
        <taxon>Eukaryota</taxon>
        <taxon>Fungi</taxon>
        <taxon>Dikarya</taxon>
        <taxon>Basidiomycota</taxon>
        <taxon>Agaricomycotina</taxon>
        <taxon>Agaricomycetes</taxon>
        <taxon>Cantharellales</taxon>
        <taxon>Tulasnellaceae</taxon>
        <taxon>Tulasnella</taxon>
    </lineage>
</organism>
<evidence type="ECO:0000313" key="2">
    <source>
        <dbReference type="Proteomes" id="UP000054248"/>
    </source>
</evidence>
<dbReference type="Proteomes" id="UP000054248">
    <property type="component" value="Unassembled WGS sequence"/>
</dbReference>
<accession>A0A0C3QNE3</accession>
<dbReference type="AlphaFoldDB" id="A0A0C3QNE3"/>
<proteinExistence type="predicted"/>
<sequence>MVHTTGIHEKTSDPEWGEWFEELRLMCMIEKRRAAQKGMNLVARPSAWRTWFRAWKETFRLQSTSSS</sequence>
<dbReference type="HOGENOM" id="CLU_2814296_0_0_1"/>
<keyword evidence="2" id="KW-1185">Reference proteome</keyword>